<accession>A0A1D3D349</accession>
<dbReference type="EMBL" id="JROU02000949">
    <property type="protein sequence ID" value="OEH77855.1"/>
    <property type="molecule type" value="Genomic_DNA"/>
</dbReference>
<reference evidence="1 2" key="1">
    <citation type="journal article" date="2016" name="BMC Genomics">
        <title>Comparative genomics reveals Cyclospora cayetanensis possesses coccidia-like metabolism and invasion components but unique surface antigens.</title>
        <authorList>
            <person name="Liu S."/>
            <person name="Wang L."/>
            <person name="Zheng H."/>
            <person name="Xu Z."/>
            <person name="Roellig D.M."/>
            <person name="Li N."/>
            <person name="Frace M.A."/>
            <person name="Tang K."/>
            <person name="Arrowood M.J."/>
            <person name="Moss D.M."/>
            <person name="Zhang L."/>
            <person name="Feng Y."/>
            <person name="Xiao L."/>
        </authorList>
    </citation>
    <scope>NUCLEOTIDE SEQUENCE [LARGE SCALE GENOMIC DNA]</scope>
    <source>
        <strain evidence="1 2">CHN_HEN01</strain>
    </source>
</reference>
<dbReference type="VEuPathDB" id="ToxoDB:cyc_07031"/>
<dbReference type="AlphaFoldDB" id="A0A1D3D349"/>
<evidence type="ECO:0000313" key="2">
    <source>
        <dbReference type="Proteomes" id="UP000095192"/>
    </source>
</evidence>
<dbReference type="Proteomes" id="UP000095192">
    <property type="component" value="Unassembled WGS sequence"/>
</dbReference>
<comment type="caution">
    <text evidence="1">The sequence shown here is derived from an EMBL/GenBank/DDBJ whole genome shotgun (WGS) entry which is preliminary data.</text>
</comment>
<keyword evidence="2" id="KW-1185">Reference proteome</keyword>
<dbReference type="InParanoid" id="A0A1D3D349"/>
<evidence type="ECO:0000313" key="1">
    <source>
        <dbReference type="EMBL" id="OEH77855.1"/>
    </source>
</evidence>
<gene>
    <name evidence="1" type="ORF">cyc_07031</name>
</gene>
<sequence length="380" mass="40792">MWAFQTEQGGIVFIGDPFFSGSDALQSAFPREYRVGSSSCFEAEEAWVAPHAEAFFSSHFVGSQVYIQRAPRLRGLQAAQQLFGDWTRGVSRKAAHAAAAVAAATGAAASPSAAASLPAVQGSVGKGKESSPVLREKGAAVSSYSGHNSSLDSCTCMMRFCVWVPDASRMEANDLREWLPVEAAGPVEFQALAEAFEAQAARRPEGPTVAWAQEALEKFLCLQDISGATGSSTKSFEKEEEDLSAPAQTLVNLMLAPDQSPLGHLRDSLLRVEALSHILVWTQSARMPQGPQDVEALSCDEGNVDAIELPRLGVSFKAVRLPQRVTPSTQQGQQTPQVKFVCCESWRCGGDGPLKDVPAWFASEVAFFEACTFRGLLLSD</sequence>
<name>A0A1D3D349_9EIME</name>
<protein>
    <submittedName>
        <fullName evidence="1">EF hand domain-containing protein</fullName>
    </submittedName>
</protein>
<dbReference type="VEuPathDB" id="ToxoDB:LOC34623500"/>
<proteinExistence type="predicted"/>
<organism evidence="1 2">
    <name type="scientific">Cyclospora cayetanensis</name>
    <dbReference type="NCBI Taxonomy" id="88456"/>
    <lineage>
        <taxon>Eukaryota</taxon>
        <taxon>Sar</taxon>
        <taxon>Alveolata</taxon>
        <taxon>Apicomplexa</taxon>
        <taxon>Conoidasida</taxon>
        <taxon>Coccidia</taxon>
        <taxon>Eucoccidiorida</taxon>
        <taxon>Eimeriorina</taxon>
        <taxon>Eimeriidae</taxon>
        <taxon>Cyclospora</taxon>
    </lineage>
</organism>